<accession>A0ABV5N9H0</accession>
<name>A0ABV5N9H0_9ACTN</name>
<evidence type="ECO:0000313" key="3">
    <source>
        <dbReference type="Proteomes" id="UP001589709"/>
    </source>
</evidence>
<comment type="caution">
    <text evidence="2">The sequence shown here is derived from an EMBL/GenBank/DDBJ whole genome shotgun (WGS) entry which is preliminary data.</text>
</comment>
<dbReference type="Proteomes" id="UP001589709">
    <property type="component" value="Unassembled WGS sequence"/>
</dbReference>
<sequence>MSPFSLTRPLPEDAAQAVPRTGVPQGPTGSPETPAAAPAEGRHA</sequence>
<dbReference type="RefSeq" id="WP_381350003.1">
    <property type="nucleotide sequence ID" value="NZ_JBHMCY010000083.1"/>
</dbReference>
<gene>
    <name evidence="2" type="ORF">ACFF45_30585</name>
</gene>
<proteinExistence type="predicted"/>
<dbReference type="EMBL" id="JBHMCY010000083">
    <property type="protein sequence ID" value="MFB9466928.1"/>
    <property type="molecule type" value="Genomic_DNA"/>
</dbReference>
<protein>
    <submittedName>
        <fullName evidence="2">Uncharacterized protein</fullName>
    </submittedName>
</protein>
<feature type="region of interest" description="Disordered" evidence="1">
    <location>
        <begin position="1"/>
        <end position="44"/>
    </location>
</feature>
<organism evidence="2 3">
    <name type="scientific">Streptomyces cinereospinus</name>
    <dbReference type="NCBI Taxonomy" id="285561"/>
    <lineage>
        <taxon>Bacteria</taxon>
        <taxon>Bacillati</taxon>
        <taxon>Actinomycetota</taxon>
        <taxon>Actinomycetes</taxon>
        <taxon>Kitasatosporales</taxon>
        <taxon>Streptomycetaceae</taxon>
        <taxon>Streptomyces</taxon>
    </lineage>
</organism>
<evidence type="ECO:0000313" key="2">
    <source>
        <dbReference type="EMBL" id="MFB9466928.1"/>
    </source>
</evidence>
<reference evidence="2 3" key="1">
    <citation type="submission" date="2024-09" db="EMBL/GenBank/DDBJ databases">
        <authorList>
            <person name="Sun Q."/>
            <person name="Mori K."/>
        </authorList>
    </citation>
    <scope>NUCLEOTIDE SEQUENCE [LARGE SCALE GENOMIC DNA]</scope>
    <source>
        <strain evidence="2 3">JCM 6917</strain>
    </source>
</reference>
<evidence type="ECO:0000256" key="1">
    <source>
        <dbReference type="SAM" id="MobiDB-lite"/>
    </source>
</evidence>
<keyword evidence="3" id="KW-1185">Reference proteome</keyword>